<dbReference type="CDD" id="cd14499">
    <property type="entry name" value="CDC14_C"/>
    <property type="match status" value="1"/>
</dbReference>
<dbReference type="Proteomes" id="UP000008983">
    <property type="component" value="Unassembled WGS sequence"/>
</dbReference>
<comment type="similarity">
    <text evidence="1">Belongs to the protein-tyrosine phosphatase family. Non-receptor class CDC14 subfamily.</text>
</comment>
<dbReference type="GO" id="GO:0051301">
    <property type="term" value="P:cell division"/>
    <property type="evidence" value="ECO:0007669"/>
    <property type="project" value="UniProtKB-KW"/>
</dbReference>
<dbReference type="InterPro" id="IPR000340">
    <property type="entry name" value="Dual-sp_phosphatase_cat-dom"/>
</dbReference>
<evidence type="ECO:0000313" key="11">
    <source>
        <dbReference type="Proteomes" id="UP000008983"/>
    </source>
</evidence>
<dbReference type="InterPro" id="IPR020422">
    <property type="entry name" value="TYR_PHOSPHATASE_DUAL_dom"/>
</dbReference>
<dbReference type="InterPro" id="IPR044506">
    <property type="entry name" value="CDC14_C"/>
</dbReference>
<dbReference type="GO" id="GO:0004725">
    <property type="term" value="F:protein tyrosine phosphatase activity"/>
    <property type="evidence" value="ECO:0007669"/>
    <property type="project" value="UniProtKB-EC"/>
</dbReference>
<dbReference type="STRING" id="857967.G0QPV5"/>
<keyword evidence="3" id="KW-0132">Cell division</keyword>
<dbReference type="EMBL" id="GL983582">
    <property type="protein sequence ID" value="EGR32754.1"/>
    <property type="molecule type" value="Genomic_DNA"/>
</dbReference>
<dbReference type="InParanoid" id="G0QPV5"/>
<dbReference type="PROSITE" id="PS00383">
    <property type="entry name" value="TYR_PHOSPHATASE_1"/>
    <property type="match status" value="1"/>
</dbReference>
<evidence type="ECO:0000256" key="7">
    <source>
        <dbReference type="SAM" id="MobiDB-lite"/>
    </source>
</evidence>
<feature type="region of interest" description="Disordered" evidence="7">
    <location>
        <begin position="444"/>
        <end position="477"/>
    </location>
</feature>
<dbReference type="InterPro" id="IPR029260">
    <property type="entry name" value="DSPn"/>
</dbReference>
<gene>
    <name evidence="10" type="ORF">IMG5_071670</name>
</gene>
<protein>
    <recommendedName>
        <fullName evidence="2">protein-tyrosine-phosphatase</fullName>
        <ecNumber evidence="2">3.1.3.48</ecNumber>
    </recommendedName>
</protein>
<evidence type="ECO:0000256" key="6">
    <source>
        <dbReference type="ARBA" id="ARBA00023306"/>
    </source>
</evidence>
<dbReference type="InterPro" id="IPR029021">
    <property type="entry name" value="Prot-tyrosine_phosphatase-like"/>
</dbReference>
<dbReference type="EC" id="3.1.3.48" evidence="2"/>
<dbReference type="PROSITE" id="PS50054">
    <property type="entry name" value="TYR_PHOSPHATASE_DUAL"/>
    <property type="match status" value="1"/>
</dbReference>
<dbReference type="InterPro" id="IPR003595">
    <property type="entry name" value="Tyr_Pase_cat"/>
</dbReference>
<accession>G0QPV5</accession>
<dbReference type="CDD" id="cd17657">
    <property type="entry name" value="CDC14_N"/>
    <property type="match status" value="1"/>
</dbReference>
<dbReference type="AlphaFoldDB" id="G0QPV5"/>
<feature type="domain" description="Tyrosine specific protein phosphatases" evidence="9">
    <location>
        <begin position="336"/>
        <end position="398"/>
    </location>
</feature>
<name>G0QPV5_ICHMU</name>
<dbReference type="Pfam" id="PF14671">
    <property type="entry name" value="DSPn"/>
    <property type="match status" value="1"/>
</dbReference>
<evidence type="ECO:0000313" key="10">
    <source>
        <dbReference type="EMBL" id="EGR32754.1"/>
    </source>
</evidence>
<dbReference type="PANTHER" id="PTHR23339">
    <property type="entry name" value="TYROSINE SPECIFIC PROTEIN PHOSPHATASE AND DUAL SPECIFICITY PROTEIN PHOSPHATASE"/>
    <property type="match status" value="1"/>
</dbReference>
<dbReference type="Gene3D" id="3.90.190.10">
    <property type="entry name" value="Protein tyrosine phosphatase superfamily"/>
    <property type="match status" value="2"/>
</dbReference>
<organism evidence="10 11">
    <name type="scientific">Ichthyophthirius multifiliis</name>
    <name type="common">White spot disease agent</name>
    <name type="synonym">Ich</name>
    <dbReference type="NCBI Taxonomy" id="5932"/>
    <lineage>
        <taxon>Eukaryota</taxon>
        <taxon>Sar</taxon>
        <taxon>Alveolata</taxon>
        <taxon>Ciliophora</taxon>
        <taxon>Intramacronucleata</taxon>
        <taxon>Oligohymenophorea</taxon>
        <taxon>Hymenostomatida</taxon>
        <taxon>Ophryoglenina</taxon>
        <taxon>Ichthyophthirius</taxon>
    </lineage>
</organism>
<evidence type="ECO:0000256" key="4">
    <source>
        <dbReference type="ARBA" id="ARBA00022801"/>
    </source>
</evidence>
<dbReference type="GeneID" id="14908920"/>
<evidence type="ECO:0000256" key="2">
    <source>
        <dbReference type="ARBA" id="ARBA00013064"/>
    </source>
</evidence>
<evidence type="ECO:0000259" key="9">
    <source>
        <dbReference type="PROSITE" id="PS50056"/>
    </source>
</evidence>
<dbReference type="PROSITE" id="PS50056">
    <property type="entry name" value="TYR_PHOSPHATASE_2"/>
    <property type="match status" value="1"/>
</dbReference>
<dbReference type="RefSeq" id="XP_004036740.1">
    <property type="nucleotide sequence ID" value="XM_004036692.1"/>
</dbReference>
<keyword evidence="6" id="KW-0131">Cell cycle</keyword>
<dbReference type="OMA" id="WVSPKFI"/>
<reference evidence="10 11" key="1">
    <citation type="submission" date="2011-07" db="EMBL/GenBank/DDBJ databases">
        <authorList>
            <person name="Coyne R."/>
            <person name="Brami D."/>
            <person name="Johnson J."/>
            <person name="Hostetler J."/>
            <person name="Hannick L."/>
            <person name="Clark T."/>
            <person name="Cassidy-Hanley D."/>
            <person name="Inman J."/>
        </authorList>
    </citation>
    <scope>NUCLEOTIDE SEQUENCE [LARGE SCALE GENOMIC DNA]</scope>
    <source>
        <strain evidence="10 11">G5</strain>
    </source>
</reference>
<evidence type="ECO:0000256" key="3">
    <source>
        <dbReference type="ARBA" id="ARBA00022618"/>
    </source>
</evidence>
<sequence length="477" mass="55855">MNSKLDAVEITKGTFQTFFNQNKNDKKKLLCSNKNRFFFFFFRTIKYIFSSQQNFCKFKFFKKIYKSIIILQKIFKINPNYLFLLFIQYKNKDRLYWISGKEPPKNQPNAFFFNIDTDLEYEPFFADFGPHSLGNTYRFVTELEHLLQDPDFSKNLIYHYTGLDSSKRTNAAYLMGAYQVIILGRSANQAWEPFKKIQPPFTDYRDASYGQCTYKCSILDCLRGLEYAIKLKWFDVRNFKLRDYEFYSRVENGDLNIIIPEKFIAFSGPSATQRDADGYRTFTPEDYVPIFKNLGVTLVIRLNTKSYEADRFRKHGIKHLDLYFIDGSCPPDDILETFIDVCEKEKGKIAVHCKAGLGRTGSLIAMYAMKHYHFQASDFIGYIRIARPGSILGPQQFYLIERQQQMHKAGENSQIWKSVKYLVSDIEDLNKRFDKLNVDKGEKSPEDIRVARQGDQGQGENLVRAKIQAKNSPQFKK</sequence>
<dbReference type="SUPFAM" id="SSF52799">
    <property type="entry name" value="(Phosphotyrosine protein) phosphatases II"/>
    <property type="match status" value="2"/>
</dbReference>
<keyword evidence="11" id="KW-1185">Reference proteome</keyword>
<dbReference type="InterPro" id="IPR050561">
    <property type="entry name" value="PTP"/>
</dbReference>
<dbReference type="eggNOG" id="KOG1720">
    <property type="taxonomic scope" value="Eukaryota"/>
</dbReference>
<feature type="domain" description="Tyrosine-protein phosphatase" evidence="8">
    <location>
        <begin position="253"/>
        <end position="412"/>
    </location>
</feature>
<proteinExistence type="inferred from homology"/>
<dbReference type="OrthoDB" id="442453at2759"/>
<dbReference type="FunFam" id="3.90.190.10:FF:000006">
    <property type="entry name" value="Dual specificity protein phosphatase CDC14B"/>
    <property type="match status" value="1"/>
</dbReference>
<dbReference type="InterPro" id="IPR016130">
    <property type="entry name" value="Tyr_Pase_AS"/>
</dbReference>
<evidence type="ECO:0000259" key="8">
    <source>
        <dbReference type="PROSITE" id="PS50054"/>
    </source>
</evidence>
<evidence type="ECO:0000256" key="1">
    <source>
        <dbReference type="ARBA" id="ARBA00007315"/>
    </source>
</evidence>
<dbReference type="SMART" id="SM00195">
    <property type="entry name" value="DSPc"/>
    <property type="match status" value="1"/>
</dbReference>
<dbReference type="SMART" id="SM00404">
    <property type="entry name" value="PTPc_motif"/>
    <property type="match status" value="1"/>
</dbReference>
<dbReference type="Pfam" id="PF00782">
    <property type="entry name" value="DSPc"/>
    <property type="match status" value="1"/>
</dbReference>
<dbReference type="InterPro" id="IPR000387">
    <property type="entry name" value="Tyr_Pase_dom"/>
</dbReference>
<keyword evidence="4" id="KW-0378">Hydrolase</keyword>
<keyword evidence="5" id="KW-0904">Protein phosphatase</keyword>
<evidence type="ECO:0000256" key="5">
    <source>
        <dbReference type="ARBA" id="ARBA00022912"/>
    </source>
</evidence>